<keyword evidence="3" id="KW-1185">Reference proteome</keyword>
<evidence type="ECO:0000313" key="2">
    <source>
        <dbReference type="EMBL" id="KAG0241727.1"/>
    </source>
</evidence>
<evidence type="ECO:0000313" key="3">
    <source>
        <dbReference type="Proteomes" id="UP000726737"/>
    </source>
</evidence>
<organism evidence="2 3">
    <name type="scientific">Mortierella polycephala</name>
    <dbReference type="NCBI Taxonomy" id="41804"/>
    <lineage>
        <taxon>Eukaryota</taxon>
        <taxon>Fungi</taxon>
        <taxon>Fungi incertae sedis</taxon>
        <taxon>Mucoromycota</taxon>
        <taxon>Mortierellomycotina</taxon>
        <taxon>Mortierellomycetes</taxon>
        <taxon>Mortierellales</taxon>
        <taxon>Mortierellaceae</taxon>
        <taxon>Mortierella</taxon>
    </lineage>
</organism>
<sequence>MTRGQDSKGRSPLNHHSTIEHGNESEDATQSNVLSYPVNGDEQCERVFGFTPKPEQRKVVELIGRGDDCILIAG</sequence>
<accession>A0A9P6PDZ4</accession>
<protein>
    <submittedName>
        <fullName evidence="2">Uncharacterized protein</fullName>
    </submittedName>
</protein>
<feature type="region of interest" description="Disordered" evidence="1">
    <location>
        <begin position="1"/>
        <end position="37"/>
    </location>
</feature>
<reference evidence="2" key="1">
    <citation type="journal article" date="2020" name="Fungal Divers.">
        <title>Resolving the Mortierellaceae phylogeny through synthesis of multi-gene phylogenetics and phylogenomics.</title>
        <authorList>
            <person name="Vandepol N."/>
            <person name="Liber J."/>
            <person name="Desiro A."/>
            <person name="Na H."/>
            <person name="Kennedy M."/>
            <person name="Barry K."/>
            <person name="Grigoriev I.V."/>
            <person name="Miller A.N."/>
            <person name="O'Donnell K."/>
            <person name="Stajich J.E."/>
            <person name="Bonito G."/>
        </authorList>
    </citation>
    <scope>NUCLEOTIDE SEQUENCE</scope>
    <source>
        <strain evidence="2">KOD948</strain>
    </source>
</reference>
<evidence type="ECO:0000256" key="1">
    <source>
        <dbReference type="SAM" id="MobiDB-lite"/>
    </source>
</evidence>
<feature type="non-terminal residue" evidence="2">
    <location>
        <position position="74"/>
    </location>
</feature>
<dbReference type="EMBL" id="JAAAJA010002298">
    <property type="protein sequence ID" value="KAG0241727.1"/>
    <property type="molecule type" value="Genomic_DNA"/>
</dbReference>
<name>A0A9P6PDZ4_9FUNG</name>
<comment type="caution">
    <text evidence="2">The sequence shown here is derived from an EMBL/GenBank/DDBJ whole genome shotgun (WGS) entry which is preliminary data.</text>
</comment>
<proteinExistence type="predicted"/>
<gene>
    <name evidence="2" type="ORF">BG011_003458</name>
</gene>
<dbReference type="Proteomes" id="UP000726737">
    <property type="component" value="Unassembled WGS sequence"/>
</dbReference>
<dbReference type="OrthoDB" id="10261556at2759"/>
<dbReference type="AlphaFoldDB" id="A0A9P6PDZ4"/>